<protein>
    <recommendedName>
        <fullName evidence="4">Cell division protein FtsL</fullName>
    </recommendedName>
</protein>
<feature type="coiled-coil region" evidence="1">
    <location>
        <begin position="31"/>
        <end position="58"/>
    </location>
</feature>
<dbReference type="Proteomes" id="UP000663637">
    <property type="component" value="Chromosome"/>
</dbReference>
<sequence length="159" mass="17451">MMVNGSRLRQIGWAVTLAICFSAFMALTFKVNSVKSEVRLAERRIVSLQQEKTILETEFETRASQHQLAQWNAVDFGYEPPRADQYLESERQLAALGEVPSRDAPSPIRVAQAPEAGRVMKYPEMVSPLTGKPVHNRVESGALAAALAQGGELLAEGGR</sequence>
<evidence type="ECO:0008006" key="4">
    <source>
        <dbReference type="Google" id="ProtNLM"/>
    </source>
</evidence>
<evidence type="ECO:0000313" key="2">
    <source>
        <dbReference type="EMBL" id="QSB43309.1"/>
    </source>
</evidence>
<organism evidence="2 3">
    <name type="scientific">Tsuneonella flava</name>
    <dbReference type="NCBI Taxonomy" id="2055955"/>
    <lineage>
        <taxon>Bacteria</taxon>
        <taxon>Pseudomonadati</taxon>
        <taxon>Pseudomonadota</taxon>
        <taxon>Alphaproteobacteria</taxon>
        <taxon>Sphingomonadales</taxon>
        <taxon>Erythrobacteraceae</taxon>
        <taxon>Tsuneonella</taxon>
    </lineage>
</organism>
<proteinExistence type="predicted"/>
<keyword evidence="1" id="KW-0175">Coiled coil</keyword>
<dbReference type="EMBL" id="CP061510">
    <property type="protein sequence ID" value="QSB43309.1"/>
    <property type="molecule type" value="Genomic_DNA"/>
</dbReference>
<name>A0ABX7K5M2_9SPHN</name>
<dbReference type="RefSeq" id="WP_157935786.1">
    <property type="nucleotide sequence ID" value="NZ_CP061510.1"/>
</dbReference>
<gene>
    <name evidence="2" type="ORF">IDJ81_07730</name>
</gene>
<accession>A0ABX7K5M2</accession>
<evidence type="ECO:0000313" key="3">
    <source>
        <dbReference type="Proteomes" id="UP000663637"/>
    </source>
</evidence>
<keyword evidence="3" id="KW-1185">Reference proteome</keyword>
<evidence type="ECO:0000256" key="1">
    <source>
        <dbReference type="SAM" id="Coils"/>
    </source>
</evidence>
<reference evidence="2 3" key="1">
    <citation type="submission" date="2020-09" db="EMBL/GenBank/DDBJ databases">
        <title>Complete genome sequence of altererythrobacter flavus SS-21NJ, isolated from Dongying oil sludge in Shandong province.</title>
        <authorList>
            <person name="Sun S."/>
            <person name="Zhang Z."/>
        </authorList>
    </citation>
    <scope>NUCLEOTIDE SEQUENCE [LARGE SCALE GENOMIC DNA]</scope>
    <source>
        <strain evidence="2 3">SS-21NJ</strain>
    </source>
</reference>